<accession>A0A6L9U8R5</accession>
<reference evidence="1 2" key="1">
    <citation type="submission" date="2019-12" db="EMBL/GenBank/DDBJ databases">
        <title>Rhizobium genotypes associated with high levels of biological nitrogen fixation by grain legumes in a temperate-maritime cropping system.</title>
        <authorList>
            <person name="Maluk M."/>
            <person name="Francesc Ferrando Molina F."/>
            <person name="Lopez Del Egido L."/>
            <person name="Lafos M."/>
            <person name="Langarica-Fuentes A."/>
            <person name="Gebre Yohannes G."/>
            <person name="Young M.W."/>
            <person name="Martin P."/>
            <person name="Gantlett R."/>
            <person name="Kenicer G."/>
            <person name="Hawes C."/>
            <person name="Begg G.S."/>
            <person name="Quilliam R.S."/>
            <person name="Squire G.R."/>
            <person name="Poole P.S."/>
            <person name="Young P.W."/>
            <person name="Iannetta P.M."/>
            <person name="James E.K."/>
        </authorList>
    </citation>
    <scope>NUCLEOTIDE SEQUENCE [LARGE SCALE GENOMIC DNA]</scope>
    <source>
        <strain evidence="1 2">JHI1118</strain>
    </source>
</reference>
<evidence type="ECO:0000313" key="1">
    <source>
        <dbReference type="EMBL" id="NEI71864.1"/>
    </source>
</evidence>
<comment type="caution">
    <text evidence="1">The sequence shown here is derived from an EMBL/GenBank/DDBJ whole genome shotgun (WGS) entry which is preliminary data.</text>
</comment>
<dbReference type="AlphaFoldDB" id="A0A6L9U8R5"/>
<protein>
    <submittedName>
        <fullName evidence="1">Uncharacterized protein</fullName>
    </submittedName>
</protein>
<dbReference type="Proteomes" id="UP000483035">
    <property type="component" value="Unassembled WGS sequence"/>
</dbReference>
<organism evidence="1 2">
    <name type="scientific">Rhizobium lusitanum</name>
    <dbReference type="NCBI Taxonomy" id="293958"/>
    <lineage>
        <taxon>Bacteria</taxon>
        <taxon>Pseudomonadati</taxon>
        <taxon>Pseudomonadota</taxon>
        <taxon>Alphaproteobacteria</taxon>
        <taxon>Hyphomicrobiales</taxon>
        <taxon>Rhizobiaceae</taxon>
        <taxon>Rhizobium/Agrobacterium group</taxon>
        <taxon>Rhizobium</taxon>
    </lineage>
</organism>
<gene>
    <name evidence="1" type="ORF">GR212_19960</name>
</gene>
<evidence type="ECO:0000313" key="2">
    <source>
        <dbReference type="Proteomes" id="UP000483035"/>
    </source>
</evidence>
<proteinExistence type="predicted"/>
<dbReference type="RefSeq" id="WP_163988614.1">
    <property type="nucleotide sequence ID" value="NZ_WUEY01000009.1"/>
</dbReference>
<name>A0A6L9U8R5_9HYPH</name>
<dbReference type="EMBL" id="WUEY01000009">
    <property type="protein sequence ID" value="NEI71864.1"/>
    <property type="molecule type" value="Genomic_DNA"/>
</dbReference>
<sequence length="107" mass="11978">MQDYIVEGFVHVDNSLLSLKHICNRISQLCQSISRDDVDWLINFGEGNAILRPGDNKLLFRISTQDILIFYGIQTIIEGSLSDLPKILTDGIEWIPGTEIPFATTGV</sequence>